<organism evidence="5 6">
    <name type="scientific">Rotaria socialis</name>
    <dbReference type="NCBI Taxonomy" id="392032"/>
    <lineage>
        <taxon>Eukaryota</taxon>
        <taxon>Metazoa</taxon>
        <taxon>Spiralia</taxon>
        <taxon>Gnathifera</taxon>
        <taxon>Rotifera</taxon>
        <taxon>Eurotatoria</taxon>
        <taxon>Bdelloidea</taxon>
        <taxon>Philodinida</taxon>
        <taxon>Philodinidae</taxon>
        <taxon>Rotaria</taxon>
    </lineage>
</organism>
<keyword evidence="2" id="KW-0548">Nucleotidyltransferase</keyword>
<dbReference type="SUPFAM" id="SSF56672">
    <property type="entry name" value="DNA/RNA polymerases"/>
    <property type="match status" value="1"/>
</dbReference>
<dbReference type="PANTHER" id="PTHR37984">
    <property type="entry name" value="PROTEIN CBG26694"/>
    <property type="match status" value="1"/>
</dbReference>
<comment type="caution">
    <text evidence="5">The sequence shown here is derived from an EMBL/GenBank/DDBJ whole genome shotgun (WGS) entry which is preliminary data.</text>
</comment>
<dbReference type="Gene3D" id="2.40.70.10">
    <property type="entry name" value="Acid Proteases"/>
    <property type="match status" value="1"/>
</dbReference>
<keyword evidence="4" id="KW-0378">Hydrolase</keyword>
<dbReference type="GO" id="GO:0016779">
    <property type="term" value="F:nucleotidyltransferase activity"/>
    <property type="evidence" value="ECO:0007669"/>
    <property type="project" value="UniProtKB-KW"/>
</dbReference>
<keyword evidence="3" id="KW-0540">Nuclease</keyword>
<dbReference type="SUPFAM" id="SSF50630">
    <property type="entry name" value="Acid proteases"/>
    <property type="match status" value="1"/>
</dbReference>
<protein>
    <recommendedName>
        <fullName evidence="7">Peptidase A2 domain-containing protein</fullName>
    </recommendedName>
</protein>
<gene>
    <name evidence="5" type="ORF">LUA448_LOCUS5317</name>
</gene>
<dbReference type="InterPro" id="IPR050951">
    <property type="entry name" value="Retrovirus_Pol_polyprotein"/>
</dbReference>
<dbReference type="GO" id="GO:0006508">
    <property type="term" value="P:proteolysis"/>
    <property type="evidence" value="ECO:0007669"/>
    <property type="project" value="InterPro"/>
</dbReference>
<dbReference type="InterPro" id="IPR021109">
    <property type="entry name" value="Peptidase_aspartic_dom_sf"/>
</dbReference>
<keyword evidence="4" id="KW-0255">Endonuclease</keyword>
<evidence type="ECO:0000256" key="2">
    <source>
        <dbReference type="ARBA" id="ARBA00022695"/>
    </source>
</evidence>
<dbReference type="CDD" id="cd00303">
    <property type="entry name" value="retropepsin_like"/>
    <property type="match status" value="1"/>
</dbReference>
<evidence type="ECO:0000256" key="4">
    <source>
        <dbReference type="ARBA" id="ARBA00022759"/>
    </source>
</evidence>
<reference evidence="5" key="1">
    <citation type="submission" date="2021-02" db="EMBL/GenBank/DDBJ databases">
        <authorList>
            <person name="Nowell W R."/>
        </authorList>
    </citation>
    <scope>NUCLEOTIDE SEQUENCE</scope>
</reference>
<evidence type="ECO:0000313" key="6">
    <source>
        <dbReference type="Proteomes" id="UP000663833"/>
    </source>
</evidence>
<dbReference type="Proteomes" id="UP000663833">
    <property type="component" value="Unassembled WGS sequence"/>
</dbReference>
<evidence type="ECO:0000313" key="5">
    <source>
        <dbReference type="EMBL" id="CAF3259679.1"/>
    </source>
</evidence>
<dbReference type="AlphaFoldDB" id="A0A817RS18"/>
<dbReference type="GO" id="GO:0004519">
    <property type="term" value="F:endonuclease activity"/>
    <property type="evidence" value="ECO:0007669"/>
    <property type="project" value="UniProtKB-KW"/>
</dbReference>
<dbReference type="GO" id="GO:0004190">
    <property type="term" value="F:aspartic-type endopeptidase activity"/>
    <property type="evidence" value="ECO:0007669"/>
    <property type="project" value="InterPro"/>
</dbReference>
<evidence type="ECO:0000256" key="3">
    <source>
        <dbReference type="ARBA" id="ARBA00022722"/>
    </source>
</evidence>
<dbReference type="InterPro" id="IPR043502">
    <property type="entry name" value="DNA/RNA_pol_sf"/>
</dbReference>
<dbReference type="InterPro" id="IPR001969">
    <property type="entry name" value="Aspartic_peptidase_AS"/>
</dbReference>
<dbReference type="EMBL" id="CAJNYD010000443">
    <property type="protein sequence ID" value="CAF3259679.1"/>
    <property type="molecule type" value="Genomic_DNA"/>
</dbReference>
<evidence type="ECO:0008006" key="7">
    <source>
        <dbReference type="Google" id="ProtNLM"/>
    </source>
</evidence>
<name>A0A817RS18_9BILA</name>
<keyword evidence="1" id="KW-0808">Transferase</keyword>
<proteinExistence type="predicted"/>
<sequence>MNIHNNTPLILPGMVAGRRTKLLIDSGASLTLINLEFFLQLPRYYRQKAELPPPNLCLQLADRSQLYVKYTLSLPITISNSTRVHRIYVVPKLWRSCIIGNDLIRKHNLQIDGGRQYAYFKSKKRSTQLQQERKETINNDDKYVLIANERIKISPLHAFNIEVKPIKPFSITEDDEENEYEVTSIKETPCVANGIITPHQQMTLQVANLTERAIIIYKNQPLATMTRLNQTQINMVQHGMISSTTKQTISTTDNEVSLINTDLDKYQKEKIKQLIHKFPGVFNEQPGRTKKLQHQINLVPDAQPVNSPPFRYAPTRKQMIEQHLNEMLDQGIISPSTSPWASPVILVPKKMEVYVSVSTIEN</sequence>
<dbReference type="PROSITE" id="PS00141">
    <property type="entry name" value="ASP_PROTEASE"/>
    <property type="match status" value="1"/>
</dbReference>
<dbReference type="Gene3D" id="3.10.10.10">
    <property type="entry name" value="HIV Type 1 Reverse Transcriptase, subunit A, domain 1"/>
    <property type="match status" value="1"/>
</dbReference>
<evidence type="ECO:0000256" key="1">
    <source>
        <dbReference type="ARBA" id="ARBA00022679"/>
    </source>
</evidence>
<accession>A0A817RS18</accession>
<dbReference type="PANTHER" id="PTHR37984:SF5">
    <property type="entry name" value="PROTEIN NYNRIN-LIKE"/>
    <property type="match status" value="1"/>
</dbReference>